<dbReference type="OrthoDB" id="4097086at2759"/>
<feature type="domain" description="DUF4048" evidence="3">
    <location>
        <begin position="717"/>
        <end position="855"/>
    </location>
</feature>
<feature type="compositionally biased region" description="Polar residues" evidence="2">
    <location>
        <begin position="15"/>
        <end position="40"/>
    </location>
</feature>
<dbReference type="AlphaFoldDB" id="A0A6G1G782"/>
<dbReference type="RefSeq" id="XP_033535568.1">
    <property type="nucleotide sequence ID" value="XM_033675063.1"/>
</dbReference>
<reference evidence="4 6" key="1">
    <citation type="submission" date="2020-01" db="EMBL/GenBank/DDBJ databases">
        <authorList>
            <consortium name="DOE Joint Genome Institute"/>
            <person name="Haridas S."/>
            <person name="Albert R."/>
            <person name="Binder M."/>
            <person name="Bloem J."/>
            <person name="Labutti K."/>
            <person name="Salamov A."/>
            <person name="Andreopoulos B."/>
            <person name="Baker S.E."/>
            <person name="Barry K."/>
            <person name="Bills G."/>
            <person name="Bluhm B.H."/>
            <person name="Cannon C."/>
            <person name="Castanera R."/>
            <person name="Culley D.E."/>
            <person name="Daum C."/>
            <person name="Ezra D."/>
            <person name="Gonzalez J.B."/>
            <person name="Henrissat B."/>
            <person name="Kuo A."/>
            <person name="Liang C."/>
            <person name="Lipzen A."/>
            <person name="Lutzoni F."/>
            <person name="Magnuson J."/>
            <person name="Mondo S."/>
            <person name="Nolan M."/>
            <person name="Ohm R."/>
            <person name="Pangilinan J."/>
            <person name="Park H.-J."/>
            <person name="Ramirez L."/>
            <person name="Alfaro M."/>
            <person name="Sun H."/>
            <person name="Tritt A."/>
            <person name="Yoshinaga Y."/>
            <person name="Zwiers L.-H."/>
            <person name="Turgeon B.G."/>
            <person name="Goodwin S.B."/>
            <person name="Spatafora J.W."/>
            <person name="Crous P.W."/>
            <person name="Grigoriev I.V."/>
        </authorList>
    </citation>
    <scope>NUCLEOTIDE SEQUENCE</scope>
    <source>
        <strain evidence="4 6">CBS 781.70</strain>
    </source>
</reference>
<feature type="compositionally biased region" description="Polar residues" evidence="2">
    <location>
        <begin position="931"/>
        <end position="944"/>
    </location>
</feature>
<evidence type="ECO:0000256" key="1">
    <source>
        <dbReference type="SAM" id="Coils"/>
    </source>
</evidence>
<feature type="region of interest" description="Disordered" evidence="2">
    <location>
        <begin position="477"/>
        <end position="549"/>
    </location>
</feature>
<accession>A0A6G1G782</accession>
<dbReference type="GeneID" id="54415633"/>
<feature type="compositionally biased region" description="Basic and acidic residues" evidence="2">
    <location>
        <begin position="1028"/>
        <end position="1052"/>
    </location>
</feature>
<dbReference type="InterPro" id="IPR025122">
    <property type="entry name" value="DUF4048"/>
</dbReference>
<feature type="region of interest" description="Disordered" evidence="2">
    <location>
        <begin position="1135"/>
        <end position="1162"/>
    </location>
</feature>
<evidence type="ECO:0000256" key="2">
    <source>
        <dbReference type="SAM" id="MobiDB-lite"/>
    </source>
</evidence>
<evidence type="ECO:0000313" key="6">
    <source>
        <dbReference type="RefSeq" id="XP_033535568.1"/>
    </source>
</evidence>
<feature type="compositionally biased region" description="Polar residues" evidence="2">
    <location>
        <begin position="440"/>
        <end position="460"/>
    </location>
</feature>
<feature type="compositionally biased region" description="Low complexity" evidence="2">
    <location>
        <begin position="1086"/>
        <end position="1110"/>
    </location>
</feature>
<evidence type="ECO:0000313" key="5">
    <source>
        <dbReference type="Proteomes" id="UP000504638"/>
    </source>
</evidence>
<feature type="compositionally biased region" description="Basic and acidic residues" evidence="2">
    <location>
        <begin position="890"/>
        <end position="899"/>
    </location>
</feature>
<feature type="region of interest" description="Disordered" evidence="2">
    <location>
        <begin position="1"/>
        <end position="62"/>
    </location>
</feature>
<feature type="region of interest" description="Disordered" evidence="2">
    <location>
        <begin position="741"/>
        <end position="799"/>
    </location>
</feature>
<feature type="compositionally biased region" description="Polar residues" evidence="2">
    <location>
        <begin position="960"/>
        <end position="973"/>
    </location>
</feature>
<feature type="coiled-coil region" evidence="1">
    <location>
        <begin position="561"/>
        <end position="595"/>
    </location>
</feature>
<reference evidence="6" key="2">
    <citation type="submission" date="2020-04" db="EMBL/GenBank/DDBJ databases">
        <authorList>
            <consortium name="NCBI Genome Project"/>
        </authorList>
    </citation>
    <scope>NUCLEOTIDE SEQUENCE</scope>
    <source>
        <strain evidence="6">CBS 781.70</strain>
    </source>
</reference>
<dbReference type="Pfam" id="PF13257">
    <property type="entry name" value="DUF4048"/>
    <property type="match status" value="1"/>
</dbReference>
<organism evidence="4">
    <name type="scientific">Eremomyces bilateralis CBS 781.70</name>
    <dbReference type="NCBI Taxonomy" id="1392243"/>
    <lineage>
        <taxon>Eukaryota</taxon>
        <taxon>Fungi</taxon>
        <taxon>Dikarya</taxon>
        <taxon>Ascomycota</taxon>
        <taxon>Pezizomycotina</taxon>
        <taxon>Dothideomycetes</taxon>
        <taxon>Dothideomycetes incertae sedis</taxon>
        <taxon>Eremomycetales</taxon>
        <taxon>Eremomycetaceae</taxon>
        <taxon>Eremomyces</taxon>
    </lineage>
</organism>
<dbReference type="EMBL" id="ML975154">
    <property type="protein sequence ID" value="KAF1813937.1"/>
    <property type="molecule type" value="Genomic_DNA"/>
</dbReference>
<feature type="region of interest" description="Disordered" evidence="2">
    <location>
        <begin position="419"/>
        <end position="464"/>
    </location>
</feature>
<proteinExistence type="predicted"/>
<evidence type="ECO:0000259" key="3">
    <source>
        <dbReference type="Pfam" id="PF13257"/>
    </source>
</evidence>
<dbReference type="Proteomes" id="UP000504638">
    <property type="component" value="Unplaced"/>
</dbReference>
<feature type="compositionally biased region" description="Basic and acidic residues" evidence="2">
    <location>
        <begin position="946"/>
        <end position="955"/>
    </location>
</feature>
<protein>
    <recommendedName>
        <fullName evidence="3">DUF4048 domain-containing protein</fullName>
    </recommendedName>
</protein>
<feature type="compositionally biased region" description="Basic and acidic residues" evidence="2">
    <location>
        <begin position="764"/>
        <end position="777"/>
    </location>
</feature>
<keyword evidence="1" id="KW-0175">Coiled coil</keyword>
<feature type="region of interest" description="Disordered" evidence="2">
    <location>
        <begin position="853"/>
        <end position="1114"/>
    </location>
</feature>
<gene>
    <name evidence="4 6" type="ORF">P152DRAFT_298745</name>
</gene>
<keyword evidence="5" id="KW-1185">Reference proteome</keyword>
<evidence type="ECO:0000313" key="4">
    <source>
        <dbReference type="EMBL" id="KAF1813937.1"/>
    </source>
</evidence>
<feature type="compositionally biased region" description="Basic and acidic residues" evidence="2">
    <location>
        <begin position="1135"/>
        <end position="1150"/>
    </location>
</feature>
<sequence>MKATCSCGSEEEPQAQDNGRMSSPATNHGESDSHSPQLQHCRSLGEAQVSTRIAPDEVGERGTGERRCIFLLHNDAPPPNLPVASKQQTSTPAAIISSNLTGFTNTSTRFPVSSSSSSLSSPHTHYILVPASHPPSAATPSAAAGVQDVAPTPPRPNQRLQLRQLSQRIAALLLAIGQRDRRLLMLILPYARFYWQAFSTARQRCWSLTRTACAIGGLWLLTRLFLRHVHSPFAHLPGGPRSLSLHPKHLIQASVTHSKHKHLRKVSKSRRRNSRELRRKATAAADRDSDSDTGSVDAVGQAGSVAVINHRRRFPVRNSRDFFTPSFQHQNHSGYGTPCPVAHLNSSSPWHIPVPNIHDLEHLDEDSLHALIMSLQTPLKSPPRRRRGITEPLRITTIPSLSNPMDHNHALSDHINAAPASPTTSTSCYTASVNPPPTSPTWRSSQFSSITAVDTQSQRTRSSKRFSLNFPIAIPRSTTTSMASGPTARSSQLFSLSSRPPSWAPTTTSSGSDHSRGNSPPTFSPNRTFMSPTHGHPATSLPALTSPTFLPPPETNFLTILAAQERKVLELREELGKAEAELGELKKKWERSEARKKREELRSGMRLRDLAGPAAMPPPPAYINDGDGIHEMQLRSATTPRNKRLSDIYSLGASDLGPYTHDQADLKEEEDPDGSNAWMTQEMERRKSLLRGSTMGPAPGSATTRYSQRKVFSGSRHTRALSLLSPDKERVFDRNAALDALEGRTRSTSPPDASFPPPPFTRASAEHDRTAIAEQKPRSRRPLSLASGLPQPPSRSRTLPILAPIDQLNDAMESGNGAPAAILRTAKQTAEGLKDGLWTFFEDIRQATVGEEGAREMGGVAQRSLSPGKRGQEGASAGIRTGRVLGRQGPHLDGDEKDPAVMTPTRPRPRGRDRTGIDANPKAPGDPDMLSTHSSTTDSATPSQRKVVEDEHGMEWDSWATPQNPKDPTTKPENAQAPLRKQAVQERMSMTYPVQPGGKGKASPDMMDSPGSSNESRESGESDGSQATKKDDETSAASETRRTTDGSGKDASDPTARTHPSPSTEVPRPSASIDESFSPTGTLRARSNSSRTSPSNSSRTPPSGSHSTTSDAFPWMQNLHLSDVRKLAPANLMREWERSLSPPAEERGGPREGPTAMDHEDL</sequence>
<feature type="region of interest" description="Disordered" evidence="2">
    <location>
        <begin position="254"/>
        <end position="298"/>
    </location>
</feature>
<name>A0A6G1G782_9PEZI</name>
<feature type="compositionally biased region" description="Basic residues" evidence="2">
    <location>
        <begin position="257"/>
        <end position="281"/>
    </location>
</feature>
<reference evidence="6" key="3">
    <citation type="submission" date="2025-04" db="UniProtKB">
        <authorList>
            <consortium name="RefSeq"/>
        </authorList>
    </citation>
    <scope>IDENTIFICATION</scope>
    <source>
        <strain evidence="6">CBS 781.70</strain>
    </source>
</reference>
<feature type="compositionally biased region" description="Polar residues" evidence="2">
    <location>
        <begin position="421"/>
        <end position="433"/>
    </location>
</feature>
<feature type="region of interest" description="Disordered" evidence="2">
    <location>
        <begin position="653"/>
        <end position="717"/>
    </location>
</feature>
<feature type="compositionally biased region" description="Polar residues" evidence="2">
    <location>
        <begin position="477"/>
        <end position="531"/>
    </location>
</feature>